<evidence type="ECO:0000256" key="1">
    <source>
        <dbReference type="SAM" id="Phobius"/>
    </source>
</evidence>
<protein>
    <recommendedName>
        <fullName evidence="2">DUF8153 domain-containing protein</fullName>
    </recommendedName>
</protein>
<feature type="transmembrane region" description="Helical" evidence="1">
    <location>
        <begin position="31"/>
        <end position="51"/>
    </location>
</feature>
<dbReference type="AlphaFoldDB" id="Q18I97"/>
<reference evidence="3 4" key="1">
    <citation type="journal article" date="2006" name="BMC Genomics">
        <title>The genome of the square archaeon Haloquadratum walsbyi: life at the limits of water activity.</title>
        <authorList>
            <person name="Bolhuis H.H."/>
            <person name="Palm P.P."/>
            <person name="Wende A.W."/>
            <person name="Falb M.M."/>
            <person name="Rampp M.M."/>
            <person name="Rodriguez-Valera F.F."/>
            <person name="Pfeiffer F.F."/>
            <person name="Oesterhelt D.D."/>
        </authorList>
    </citation>
    <scope>NUCLEOTIDE SEQUENCE [LARGE SCALE GENOMIC DNA]</scope>
    <source>
        <strain evidence="4">DSM 16790 / HBSQ001</strain>
    </source>
</reference>
<keyword evidence="1" id="KW-0472">Membrane</keyword>
<feature type="transmembrane region" description="Helical" evidence="1">
    <location>
        <begin position="7"/>
        <end position="25"/>
    </location>
</feature>
<dbReference type="GeneID" id="4192750"/>
<evidence type="ECO:0000313" key="4">
    <source>
        <dbReference type="Proteomes" id="UP000001975"/>
    </source>
</evidence>
<feature type="transmembrane region" description="Helical" evidence="1">
    <location>
        <begin position="71"/>
        <end position="89"/>
    </location>
</feature>
<keyword evidence="1" id="KW-1133">Transmembrane helix</keyword>
<dbReference type="STRING" id="362976.HQ_2152A"/>
<evidence type="ECO:0000259" key="2">
    <source>
        <dbReference type="Pfam" id="PF26480"/>
    </source>
</evidence>
<dbReference type="HOGENOM" id="CLU_167314_0_0_2"/>
<feature type="transmembrane region" description="Helical" evidence="1">
    <location>
        <begin position="95"/>
        <end position="115"/>
    </location>
</feature>
<dbReference type="RefSeq" id="WP_048067001.1">
    <property type="nucleotide sequence ID" value="NC_008212.1"/>
</dbReference>
<feature type="domain" description="DUF8153" evidence="2">
    <location>
        <begin position="22"/>
        <end position="115"/>
    </location>
</feature>
<sequence>MRRYVRYIISTIVGIAVSIAVSMLAQGESSHSLVILSLPVVYGVVTSLLLAHKQRYIEIHSSQQRASGSKLGGIGGGTGALVGSLLLQVSIPVGVAGFGLMLLGMAVTVASVDLYSPS</sequence>
<proteinExistence type="predicted"/>
<dbReference type="eggNOG" id="arCOG06379">
    <property type="taxonomic scope" value="Archaea"/>
</dbReference>
<gene>
    <name evidence="3" type="ordered locus">HQ_2152A</name>
</gene>
<dbReference type="InterPro" id="IPR058466">
    <property type="entry name" value="DUF8153"/>
</dbReference>
<evidence type="ECO:0000313" key="3">
    <source>
        <dbReference type="EMBL" id="CAJ52278.2"/>
    </source>
</evidence>
<keyword evidence="1" id="KW-0812">Transmembrane</keyword>
<dbReference type="Proteomes" id="UP000001975">
    <property type="component" value="Chromosome"/>
</dbReference>
<keyword evidence="4" id="KW-1185">Reference proteome</keyword>
<name>Q18I97_HALWD</name>
<dbReference type="KEGG" id="hwa:HQ_2152A"/>
<dbReference type="Pfam" id="PF26480">
    <property type="entry name" value="DUF8153"/>
    <property type="match status" value="1"/>
</dbReference>
<accession>Q18I97</accession>
<dbReference type="EMBL" id="AM180088">
    <property type="protein sequence ID" value="CAJ52278.2"/>
    <property type="molecule type" value="Genomic_DNA"/>
</dbReference>
<organism evidence="3 4">
    <name type="scientific">Haloquadratum walsbyi (strain DSM 16790 / HBSQ001)</name>
    <dbReference type="NCBI Taxonomy" id="362976"/>
    <lineage>
        <taxon>Archaea</taxon>
        <taxon>Methanobacteriati</taxon>
        <taxon>Methanobacteriota</taxon>
        <taxon>Stenosarchaea group</taxon>
        <taxon>Halobacteria</taxon>
        <taxon>Halobacteriales</taxon>
        <taxon>Haloferacaceae</taxon>
        <taxon>Haloquadratum</taxon>
    </lineage>
</organism>